<dbReference type="EMBL" id="REGN01004107">
    <property type="protein sequence ID" value="RNA19073.1"/>
    <property type="molecule type" value="Genomic_DNA"/>
</dbReference>
<feature type="region of interest" description="Disordered" evidence="1">
    <location>
        <begin position="71"/>
        <end position="146"/>
    </location>
</feature>
<reference evidence="2 3" key="1">
    <citation type="journal article" date="2018" name="Sci. Rep.">
        <title>Genomic signatures of local adaptation to the degree of environmental predictability in rotifers.</title>
        <authorList>
            <person name="Franch-Gras L."/>
            <person name="Hahn C."/>
            <person name="Garcia-Roger E.M."/>
            <person name="Carmona M.J."/>
            <person name="Serra M."/>
            <person name="Gomez A."/>
        </authorList>
    </citation>
    <scope>NUCLEOTIDE SEQUENCE [LARGE SCALE GENOMIC DNA]</scope>
    <source>
        <strain evidence="2">HYR1</strain>
    </source>
</reference>
<comment type="caution">
    <text evidence="2">The sequence shown here is derived from an EMBL/GenBank/DDBJ whole genome shotgun (WGS) entry which is preliminary data.</text>
</comment>
<sequence>MKYKSLQSDETSENLIFSPEKSQIALSKLSLVIDRPCTSKSCLNDVNTIIPSKSRIDITKIGVNVVNLKNNTNKSRNIESSGKSGLNENENEENVVENENKENESQMDENKQEIENKPKSKRGRKPGSKNKKTIENEKRIRDDTNLNIKQQKIEKLKQELIELEKN</sequence>
<feature type="compositionally biased region" description="Basic residues" evidence="1">
    <location>
        <begin position="119"/>
        <end position="131"/>
    </location>
</feature>
<protein>
    <submittedName>
        <fullName evidence="2">Uncharacterized protein</fullName>
    </submittedName>
</protein>
<evidence type="ECO:0000256" key="1">
    <source>
        <dbReference type="SAM" id="MobiDB-lite"/>
    </source>
</evidence>
<name>A0A3M7R648_BRAPC</name>
<evidence type="ECO:0000313" key="3">
    <source>
        <dbReference type="Proteomes" id="UP000276133"/>
    </source>
</evidence>
<dbReference type="Proteomes" id="UP000276133">
    <property type="component" value="Unassembled WGS sequence"/>
</dbReference>
<feature type="compositionally biased region" description="Basic and acidic residues" evidence="1">
    <location>
        <begin position="98"/>
        <end position="118"/>
    </location>
</feature>
<gene>
    <name evidence="2" type="ORF">BpHYR1_025788</name>
</gene>
<feature type="compositionally biased region" description="Basic and acidic residues" evidence="1">
    <location>
        <begin position="132"/>
        <end position="144"/>
    </location>
</feature>
<proteinExistence type="predicted"/>
<dbReference type="AlphaFoldDB" id="A0A3M7R648"/>
<evidence type="ECO:0000313" key="2">
    <source>
        <dbReference type="EMBL" id="RNA19073.1"/>
    </source>
</evidence>
<organism evidence="2 3">
    <name type="scientific">Brachionus plicatilis</name>
    <name type="common">Marine rotifer</name>
    <name type="synonym">Brachionus muelleri</name>
    <dbReference type="NCBI Taxonomy" id="10195"/>
    <lineage>
        <taxon>Eukaryota</taxon>
        <taxon>Metazoa</taxon>
        <taxon>Spiralia</taxon>
        <taxon>Gnathifera</taxon>
        <taxon>Rotifera</taxon>
        <taxon>Eurotatoria</taxon>
        <taxon>Monogononta</taxon>
        <taxon>Pseudotrocha</taxon>
        <taxon>Ploima</taxon>
        <taxon>Brachionidae</taxon>
        <taxon>Brachionus</taxon>
    </lineage>
</organism>
<keyword evidence="3" id="KW-1185">Reference proteome</keyword>
<accession>A0A3M7R648</accession>